<comment type="subcellular location">
    <subcellularLocation>
        <location evidence="1 8">Cell membrane</location>
        <topology evidence="1 8">Multi-pass membrane protein</topology>
    </subcellularLocation>
</comment>
<dbReference type="CDD" id="cd06261">
    <property type="entry name" value="TM_PBP2"/>
    <property type="match status" value="1"/>
</dbReference>
<dbReference type="RefSeq" id="WP_340328787.1">
    <property type="nucleotide sequence ID" value="NZ_JAZHOF010000002.1"/>
</dbReference>
<reference evidence="10 11" key="1">
    <citation type="submission" date="2024-02" db="EMBL/GenBank/DDBJ databases">
        <title>Genome analysis and characterization of Microbaculum marinisediminis sp. nov., isolated from marine sediment.</title>
        <authorList>
            <person name="Du Z.-J."/>
            <person name="Ye Y.-Q."/>
            <person name="Zhang Z.-R."/>
            <person name="Yuan S.-M."/>
            <person name="Zhang X.-Y."/>
        </authorList>
    </citation>
    <scope>NUCLEOTIDE SEQUENCE [LARGE SCALE GENOMIC DNA]</scope>
    <source>
        <strain evidence="10 11">SDUM1044001</strain>
    </source>
</reference>
<evidence type="ECO:0000256" key="4">
    <source>
        <dbReference type="ARBA" id="ARBA00022475"/>
    </source>
</evidence>
<sequence>MRKGPSLFNIVSVTLGFAFLYLPIVLLVIYSFNAGRNVAIWAGWSTKWYAAMIQNQQLLDAAWVTLRVGLLSATVATVLGTLAALALVRHGRFKGRTLFSGMVYAPLVMPEVITGLSLLLLFVAINFSRGFWTVTIAHITFSLCFVAVVVQSRLVTFDRSLEEAAMDLGCPPFKTFFLVTLPLILPAIVAGWMLAFTLSLDDLVIASFTTGPGATTLPMRIYSAVRLGVTPEINAVSTVLIGIVTVGVIAASLVTKRQEVERQRAERLAAAAP</sequence>
<evidence type="ECO:0000313" key="11">
    <source>
        <dbReference type="Proteomes" id="UP001378188"/>
    </source>
</evidence>
<keyword evidence="3 8" id="KW-0813">Transport</keyword>
<dbReference type="AlphaFoldDB" id="A0AAW9RLD1"/>
<dbReference type="Gene3D" id="1.10.3720.10">
    <property type="entry name" value="MetI-like"/>
    <property type="match status" value="1"/>
</dbReference>
<feature type="transmembrane region" description="Helical" evidence="8">
    <location>
        <begin position="7"/>
        <end position="32"/>
    </location>
</feature>
<gene>
    <name evidence="10" type="ORF">V3328_06445</name>
</gene>
<feature type="transmembrane region" description="Helical" evidence="8">
    <location>
        <begin position="233"/>
        <end position="254"/>
    </location>
</feature>
<accession>A0AAW9RLD1</accession>
<dbReference type="GO" id="GO:0005886">
    <property type="term" value="C:plasma membrane"/>
    <property type="evidence" value="ECO:0007669"/>
    <property type="project" value="UniProtKB-SubCell"/>
</dbReference>
<evidence type="ECO:0000256" key="6">
    <source>
        <dbReference type="ARBA" id="ARBA00022989"/>
    </source>
</evidence>
<feature type="transmembrane region" description="Helical" evidence="8">
    <location>
        <begin position="68"/>
        <end position="89"/>
    </location>
</feature>
<dbReference type="Pfam" id="PF00528">
    <property type="entry name" value="BPD_transp_1"/>
    <property type="match status" value="1"/>
</dbReference>
<name>A0AAW9RLD1_9HYPH</name>
<evidence type="ECO:0000259" key="9">
    <source>
        <dbReference type="PROSITE" id="PS50928"/>
    </source>
</evidence>
<keyword evidence="4" id="KW-1003">Cell membrane</keyword>
<dbReference type="GO" id="GO:0055085">
    <property type="term" value="P:transmembrane transport"/>
    <property type="evidence" value="ECO:0007669"/>
    <property type="project" value="InterPro"/>
</dbReference>
<feature type="transmembrane region" description="Helical" evidence="8">
    <location>
        <begin position="101"/>
        <end position="125"/>
    </location>
</feature>
<feature type="transmembrane region" description="Helical" evidence="8">
    <location>
        <begin position="176"/>
        <end position="198"/>
    </location>
</feature>
<dbReference type="Proteomes" id="UP001378188">
    <property type="component" value="Unassembled WGS sequence"/>
</dbReference>
<comment type="caution">
    <text evidence="10">The sequence shown here is derived from an EMBL/GenBank/DDBJ whole genome shotgun (WGS) entry which is preliminary data.</text>
</comment>
<dbReference type="EMBL" id="JAZHOF010000002">
    <property type="protein sequence ID" value="MEJ8571103.1"/>
    <property type="molecule type" value="Genomic_DNA"/>
</dbReference>
<evidence type="ECO:0000256" key="2">
    <source>
        <dbReference type="ARBA" id="ARBA00007069"/>
    </source>
</evidence>
<proteinExistence type="inferred from homology"/>
<keyword evidence="11" id="KW-1185">Reference proteome</keyword>
<evidence type="ECO:0000256" key="7">
    <source>
        <dbReference type="ARBA" id="ARBA00023136"/>
    </source>
</evidence>
<comment type="similarity">
    <text evidence="2">Belongs to the binding-protein-dependent transport system permease family. CysTW subfamily.</text>
</comment>
<evidence type="ECO:0000256" key="8">
    <source>
        <dbReference type="RuleBase" id="RU363032"/>
    </source>
</evidence>
<evidence type="ECO:0000313" key="10">
    <source>
        <dbReference type="EMBL" id="MEJ8571103.1"/>
    </source>
</evidence>
<evidence type="ECO:0000256" key="3">
    <source>
        <dbReference type="ARBA" id="ARBA00022448"/>
    </source>
</evidence>
<organism evidence="10 11">
    <name type="scientific">Microbaculum marinum</name>
    <dbReference type="NCBI Taxonomy" id="1764581"/>
    <lineage>
        <taxon>Bacteria</taxon>
        <taxon>Pseudomonadati</taxon>
        <taxon>Pseudomonadota</taxon>
        <taxon>Alphaproteobacteria</taxon>
        <taxon>Hyphomicrobiales</taxon>
        <taxon>Tepidamorphaceae</taxon>
        <taxon>Microbaculum</taxon>
    </lineage>
</organism>
<dbReference type="InterPro" id="IPR051789">
    <property type="entry name" value="Bact_Polyamine_Transport"/>
</dbReference>
<feature type="transmembrane region" description="Helical" evidence="8">
    <location>
        <begin position="131"/>
        <end position="155"/>
    </location>
</feature>
<dbReference type="InterPro" id="IPR035906">
    <property type="entry name" value="MetI-like_sf"/>
</dbReference>
<dbReference type="SUPFAM" id="SSF161098">
    <property type="entry name" value="MetI-like"/>
    <property type="match status" value="1"/>
</dbReference>
<dbReference type="PANTHER" id="PTHR43848:SF2">
    <property type="entry name" value="PUTRESCINE TRANSPORT SYSTEM PERMEASE PROTEIN POTI"/>
    <property type="match status" value="1"/>
</dbReference>
<dbReference type="InterPro" id="IPR000515">
    <property type="entry name" value="MetI-like"/>
</dbReference>
<evidence type="ECO:0000256" key="1">
    <source>
        <dbReference type="ARBA" id="ARBA00004651"/>
    </source>
</evidence>
<keyword evidence="5 8" id="KW-0812">Transmembrane</keyword>
<evidence type="ECO:0000256" key="5">
    <source>
        <dbReference type="ARBA" id="ARBA00022692"/>
    </source>
</evidence>
<dbReference type="PROSITE" id="PS50928">
    <property type="entry name" value="ABC_TM1"/>
    <property type="match status" value="1"/>
</dbReference>
<protein>
    <submittedName>
        <fullName evidence="10">ABC transporter permease</fullName>
    </submittedName>
</protein>
<dbReference type="PANTHER" id="PTHR43848">
    <property type="entry name" value="PUTRESCINE TRANSPORT SYSTEM PERMEASE PROTEIN POTI"/>
    <property type="match status" value="1"/>
</dbReference>
<feature type="domain" description="ABC transmembrane type-1" evidence="9">
    <location>
        <begin position="62"/>
        <end position="254"/>
    </location>
</feature>
<keyword evidence="7 8" id="KW-0472">Membrane</keyword>
<keyword evidence="6 8" id="KW-1133">Transmembrane helix</keyword>